<dbReference type="Proteomes" id="UP000799755">
    <property type="component" value="Unassembled WGS sequence"/>
</dbReference>
<comment type="caution">
    <text evidence="1">The sequence shown here is derived from an EMBL/GenBank/DDBJ whole genome shotgun (WGS) entry which is preliminary data.</text>
</comment>
<name>A0ACB6RI98_9PLEO</name>
<proteinExistence type="predicted"/>
<organism evidence="1 2">
    <name type="scientific">Lindgomyces ingoldianus</name>
    <dbReference type="NCBI Taxonomy" id="673940"/>
    <lineage>
        <taxon>Eukaryota</taxon>
        <taxon>Fungi</taxon>
        <taxon>Dikarya</taxon>
        <taxon>Ascomycota</taxon>
        <taxon>Pezizomycotina</taxon>
        <taxon>Dothideomycetes</taxon>
        <taxon>Pleosporomycetidae</taxon>
        <taxon>Pleosporales</taxon>
        <taxon>Lindgomycetaceae</taxon>
        <taxon>Lindgomyces</taxon>
    </lineage>
</organism>
<keyword evidence="2" id="KW-1185">Reference proteome</keyword>
<evidence type="ECO:0000313" key="2">
    <source>
        <dbReference type="Proteomes" id="UP000799755"/>
    </source>
</evidence>
<accession>A0ACB6RI98</accession>
<gene>
    <name evidence="1" type="ORF">BDR25DRAFT_348337</name>
</gene>
<reference evidence="1" key="1">
    <citation type="journal article" date="2020" name="Stud. Mycol.">
        <title>101 Dothideomycetes genomes: a test case for predicting lifestyles and emergence of pathogens.</title>
        <authorList>
            <person name="Haridas S."/>
            <person name="Albert R."/>
            <person name="Binder M."/>
            <person name="Bloem J."/>
            <person name="Labutti K."/>
            <person name="Salamov A."/>
            <person name="Andreopoulos B."/>
            <person name="Baker S."/>
            <person name="Barry K."/>
            <person name="Bills G."/>
            <person name="Bluhm B."/>
            <person name="Cannon C."/>
            <person name="Castanera R."/>
            <person name="Culley D."/>
            <person name="Daum C."/>
            <person name="Ezra D."/>
            <person name="Gonzalez J."/>
            <person name="Henrissat B."/>
            <person name="Kuo A."/>
            <person name="Liang C."/>
            <person name="Lipzen A."/>
            <person name="Lutzoni F."/>
            <person name="Magnuson J."/>
            <person name="Mondo S."/>
            <person name="Nolan M."/>
            <person name="Ohm R."/>
            <person name="Pangilinan J."/>
            <person name="Park H.-J."/>
            <person name="Ramirez L."/>
            <person name="Alfaro M."/>
            <person name="Sun H."/>
            <person name="Tritt A."/>
            <person name="Yoshinaga Y."/>
            <person name="Zwiers L.-H."/>
            <person name="Turgeon B."/>
            <person name="Goodwin S."/>
            <person name="Spatafora J."/>
            <person name="Crous P."/>
            <person name="Grigoriev I."/>
        </authorList>
    </citation>
    <scope>NUCLEOTIDE SEQUENCE</scope>
    <source>
        <strain evidence="1">ATCC 200398</strain>
    </source>
</reference>
<sequence>MARFSSAESEDPTCKSKYHHLQAYQVISLFQRHLPDLQLSPALYGVHGFNLREPFKAGQQILTVTHHRRCLGIARLAQPSLQVFDKMALFIHFGCGLISKSSQTYSSPSRVTDENSNLDMDVRYLRNYDFHKPLLAEGENGSIALLAERYRDVAVELLEMIDELKPKWQTAKSRSGLAFAESPTTKVHSKEGGYEVIVREARGVLRLVDDISRSGGFQLVPANVSFNYLKYSDPQFQALGILDQVHTENIQSEFKSTGQIRDMAMAPRGIESVLPSLDTEVALKDLRQRFLEFHSQLESLSKSHLILKCLRFPSMAVQNSAKRRGHILDFRKARSVMIQCDYFLMLHGIKFTFNAHHSTGSEKLMLMKYLEDSDQVNWALQEWTKPRTEMQKSLQGLLQLLLYTILNAQPELVPIVSQSSFAKPLPHLKNKVESLSASIFTGYYEVIAVLVLLAMAPWAKLCVSSRLCNCFEFAFGNCISSTAYLLMRTSNTDSSYHLDDAIHNKDHLEVSKTTKHLSHNDIVDFLHRIRSKKGCHPRRLPISSHMSKSTELSSRSHIGFQFHPLQSIRNRDSRDDYAINGHVELLTVRALSVANFSPFCTWPSTVPSVSTPGRIILRYIKICPDFGWSRGARAAAGGAEGAGGAEVAEGLRGALGKPEIVKIMQISHFLLAVC</sequence>
<dbReference type="EMBL" id="MU003492">
    <property type="protein sequence ID" value="KAF2478055.1"/>
    <property type="molecule type" value="Genomic_DNA"/>
</dbReference>
<protein>
    <submittedName>
        <fullName evidence="1">Uncharacterized protein</fullName>
    </submittedName>
</protein>
<evidence type="ECO:0000313" key="1">
    <source>
        <dbReference type="EMBL" id="KAF2478055.1"/>
    </source>
</evidence>